<sequence length="133" mass="14561">TVLEAINKGILEPSGQYTYPMTGDVISLAEAMNRGLVISEKIGKSAELNISVDENRDEDYVTFSDAIRGGIIDPIRDGVIDPIRGGVIDPKTGNFLDEASQKMHYEEAVRPGLVVTSDGRPFTYNENREAEDT</sequence>
<feature type="non-terminal residue" evidence="1">
    <location>
        <position position="133"/>
    </location>
</feature>
<organism evidence="1">
    <name type="scientific">Arion vulgaris</name>
    <dbReference type="NCBI Taxonomy" id="1028688"/>
    <lineage>
        <taxon>Eukaryota</taxon>
        <taxon>Metazoa</taxon>
        <taxon>Spiralia</taxon>
        <taxon>Lophotrochozoa</taxon>
        <taxon>Mollusca</taxon>
        <taxon>Gastropoda</taxon>
        <taxon>Heterobranchia</taxon>
        <taxon>Euthyneura</taxon>
        <taxon>Panpulmonata</taxon>
        <taxon>Eupulmonata</taxon>
        <taxon>Stylommatophora</taxon>
        <taxon>Helicina</taxon>
        <taxon>Arionoidea</taxon>
        <taxon>Arionidae</taxon>
        <taxon>Arion</taxon>
    </lineage>
</organism>
<gene>
    <name evidence="1" type="primary">ORF42071</name>
</gene>
<dbReference type="SUPFAM" id="SSF75399">
    <property type="entry name" value="Plakin repeat"/>
    <property type="match status" value="1"/>
</dbReference>
<protein>
    <submittedName>
        <fullName evidence="1">Uncharacterized protein</fullName>
    </submittedName>
</protein>
<proteinExistence type="predicted"/>
<accession>A0A0B6Z0X5</accession>
<dbReference type="Gene3D" id="3.90.1290.10">
    <property type="entry name" value="Plakin repeat"/>
    <property type="match status" value="1"/>
</dbReference>
<dbReference type="EMBL" id="HACG01014505">
    <property type="protein sequence ID" value="CEK61370.1"/>
    <property type="molecule type" value="Transcribed_RNA"/>
</dbReference>
<dbReference type="InterPro" id="IPR035915">
    <property type="entry name" value="Plakin_repeat_sf"/>
</dbReference>
<name>A0A0B6Z0X5_9EUPU</name>
<dbReference type="AlphaFoldDB" id="A0A0B6Z0X5"/>
<feature type="non-terminal residue" evidence="1">
    <location>
        <position position="1"/>
    </location>
</feature>
<evidence type="ECO:0000313" key="1">
    <source>
        <dbReference type="EMBL" id="CEK61370.1"/>
    </source>
</evidence>
<reference evidence="1" key="1">
    <citation type="submission" date="2014-12" db="EMBL/GenBank/DDBJ databases">
        <title>Insight into the proteome of Arion vulgaris.</title>
        <authorList>
            <person name="Aradska J."/>
            <person name="Bulat T."/>
            <person name="Smidak R."/>
            <person name="Sarate P."/>
            <person name="Gangsoo J."/>
            <person name="Sialana F."/>
            <person name="Bilban M."/>
            <person name="Lubec G."/>
        </authorList>
    </citation>
    <scope>NUCLEOTIDE SEQUENCE</scope>
    <source>
        <tissue evidence="1">Skin</tissue>
    </source>
</reference>